<evidence type="ECO:0000256" key="1">
    <source>
        <dbReference type="ARBA" id="ARBA00008482"/>
    </source>
</evidence>
<dbReference type="SMART" id="SM00088">
    <property type="entry name" value="PINT"/>
    <property type="match status" value="1"/>
</dbReference>
<reference evidence="5" key="1">
    <citation type="submission" date="2016-11" db="UniProtKB">
        <authorList>
            <consortium name="WormBaseParasite"/>
        </authorList>
    </citation>
    <scope>IDENTIFICATION</scope>
</reference>
<proteinExistence type="inferred from homology"/>
<dbReference type="WBParaSite" id="L893_g31201.t2">
    <property type="protein sequence ID" value="L893_g31201.t2"/>
    <property type="gene ID" value="L893_g31201"/>
</dbReference>
<evidence type="ECO:0000313" key="5">
    <source>
        <dbReference type="WBParaSite" id="L893_g31201.t2"/>
    </source>
</evidence>
<dbReference type="InterPro" id="IPR045237">
    <property type="entry name" value="COPS7/eIF3m"/>
</dbReference>
<evidence type="ECO:0000259" key="3">
    <source>
        <dbReference type="SMART" id="SM00088"/>
    </source>
</evidence>
<accession>A0A1I7ZZR8</accession>
<dbReference type="Pfam" id="PF01399">
    <property type="entry name" value="PCI"/>
    <property type="match status" value="1"/>
</dbReference>
<dbReference type="InterPro" id="IPR000717">
    <property type="entry name" value="PCI_dom"/>
</dbReference>
<comment type="similarity">
    <text evidence="1">Belongs to the CSN7/EIF3M family. CSN7 subfamily.</text>
</comment>
<sequence length="165" mass="18884">MVAKERHAALISMCAERDVIPLEDIAKKVDLPLGEELEEFLIAALRSDEIKRDVIPLEDIAKKVDLPLGEELEEFLIEALRSDEIKATIDERAGILHVTSYLEPKFGDDQWKQLSQTIDAMLERIAKASEYIEECIEQCRDSTLDECEESEEVEDDEILYEENSD</sequence>
<dbReference type="PANTHER" id="PTHR15350:SF2">
    <property type="entry name" value="EUKARYOTIC TRANSLATION INITIATION FACTOR 3 SUBUNIT M"/>
    <property type="match status" value="1"/>
</dbReference>
<dbReference type="GO" id="GO:0002183">
    <property type="term" value="P:cytoplasmic translational initiation"/>
    <property type="evidence" value="ECO:0007669"/>
    <property type="project" value="TreeGrafter"/>
</dbReference>
<name>A0A1I7ZZR8_9BILA</name>
<keyword evidence="4" id="KW-1185">Reference proteome</keyword>
<evidence type="ECO:0000256" key="2">
    <source>
        <dbReference type="SAM" id="MobiDB-lite"/>
    </source>
</evidence>
<feature type="region of interest" description="Disordered" evidence="2">
    <location>
        <begin position="145"/>
        <end position="165"/>
    </location>
</feature>
<evidence type="ECO:0000313" key="4">
    <source>
        <dbReference type="Proteomes" id="UP000095287"/>
    </source>
</evidence>
<dbReference type="GO" id="GO:0005852">
    <property type="term" value="C:eukaryotic translation initiation factor 3 complex"/>
    <property type="evidence" value="ECO:0007669"/>
    <property type="project" value="TreeGrafter"/>
</dbReference>
<dbReference type="PANTHER" id="PTHR15350">
    <property type="entry name" value="COP9 SIGNALOSOME COMPLEX SUBUNIT 7/DENDRITIC CELL PROTEIN GA17"/>
    <property type="match status" value="1"/>
</dbReference>
<feature type="domain" description="PCI" evidence="3">
    <location>
        <begin position="36"/>
        <end position="121"/>
    </location>
</feature>
<dbReference type="AlphaFoldDB" id="A0A1I7ZZR8"/>
<organism evidence="4 5">
    <name type="scientific">Steinernema glaseri</name>
    <dbReference type="NCBI Taxonomy" id="37863"/>
    <lineage>
        <taxon>Eukaryota</taxon>
        <taxon>Metazoa</taxon>
        <taxon>Ecdysozoa</taxon>
        <taxon>Nematoda</taxon>
        <taxon>Chromadorea</taxon>
        <taxon>Rhabditida</taxon>
        <taxon>Tylenchina</taxon>
        <taxon>Panagrolaimomorpha</taxon>
        <taxon>Strongyloidoidea</taxon>
        <taxon>Steinernematidae</taxon>
        <taxon>Steinernema</taxon>
    </lineage>
</organism>
<dbReference type="Proteomes" id="UP000095287">
    <property type="component" value="Unplaced"/>
</dbReference>
<protein>
    <submittedName>
        <fullName evidence="5">PCI domain-containing protein</fullName>
    </submittedName>
</protein>